<sequence length="502" mass="57021">MRQMASLVVKSLGLYWSSSKTYTIALLLVIPGQGLILPFSLLISRSLVNQISLEVNGSGNVIVLLFLLWLVLSLVQSCLRPLEMVFQGLMTDQMIAHINQNLMAKASNLKGLAYFEDPSFYDDIQLLGEEADWRPVNLIVFMAGVSRSLVTGIAILIILASYTPWLPLFIFLAILPQVLVSYRLQREAFESLVTKSPEARKMNYYRSAVLTKDFVKESKLYNLGSFFIDKYESAFKVGQADVKRVRYKQLTVSLIFSLIGTAGIALAFWWMIRRSLSRQVKPGDILVFLSSLFMAWDSLTSLVEESTLLYDTLLYMERYFRFLTLPSDVPEVNQPLLTNNRQEFTIEFKGVDFKYPHADRNVLKNFNLTIKNGDLIALLGENGAGKTTLIKLLTRFYIPDKGKIMLNGQDIQKIQIEDYRKLLTVVFQDPAHYPLTLAENIWLSKLDKENSSFWLKQAVQFAGLTEIVKHSVKGLDQILTNDFEGERDLSGGQWQAISLARA</sequence>
<dbReference type="PANTHER" id="PTHR24221:SF646">
    <property type="entry name" value="HAEMOLYSIN SECRETION ATP-BINDING PROTEIN"/>
    <property type="match status" value="1"/>
</dbReference>
<reference evidence="9 10" key="1">
    <citation type="submission" date="2012-09" db="EMBL/GenBank/DDBJ databases">
        <title>The Genome Sequence of Alloiococcus otitis ATCC 51267.</title>
        <authorList>
            <consortium name="The Broad Institute Genome Sequencing Platform"/>
            <person name="Earl A."/>
            <person name="Ward D."/>
            <person name="Feldgarden M."/>
            <person name="Gevers D."/>
            <person name="Huys G."/>
            <person name="Walker B."/>
            <person name="Young S.K."/>
            <person name="Zeng Q."/>
            <person name="Gargeya S."/>
            <person name="Fitzgerald M."/>
            <person name="Haas B."/>
            <person name="Abouelleil A."/>
            <person name="Alvarado L."/>
            <person name="Arachchi H.M."/>
            <person name="Berlin A.M."/>
            <person name="Chapman S.B."/>
            <person name="Goldberg J."/>
            <person name="Griggs A."/>
            <person name="Gujja S."/>
            <person name="Hansen M."/>
            <person name="Howarth C."/>
            <person name="Imamovic A."/>
            <person name="Larimer J."/>
            <person name="McCowen C."/>
            <person name="Montmayeur A."/>
            <person name="Murphy C."/>
            <person name="Neiman D."/>
            <person name="Pearson M."/>
            <person name="Priest M."/>
            <person name="Roberts A."/>
            <person name="Saif S."/>
            <person name="Shea T."/>
            <person name="Sisk P."/>
            <person name="Sykes S."/>
            <person name="Wortman J."/>
            <person name="Nusbaum C."/>
            <person name="Birren B."/>
        </authorList>
    </citation>
    <scope>NUCLEOTIDE SEQUENCE [LARGE SCALE GENOMIC DNA]</scope>
    <source>
        <strain evidence="9 10">ATCC 51267</strain>
    </source>
</reference>
<dbReference type="OrthoDB" id="9806127at2"/>
<keyword evidence="2 7" id="KW-0812">Transmembrane</keyword>
<dbReference type="SUPFAM" id="SSF52540">
    <property type="entry name" value="P-loop containing nucleoside triphosphate hydrolases"/>
    <property type="match status" value="1"/>
</dbReference>
<evidence type="ECO:0000256" key="2">
    <source>
        <dbReference type="ARBA" id="ARBA00022692"/>
    </source>
</evidence>
<accession>K9E8C2</accession>
<dbReference type="eggNOG" id="COG1132">
    <property type="taxonomic scope" value="Bacteria"/>
</dbReference>
<evidence type="ECO:0000313" key="9">
    <source>
        <dbReference type="EMBL" id="EKU92888.1"/>
    </source>
</evidence>
<evidence type="ECO:0000256" key="7">
    <source>
        <dbReference type="SAM" id="Phobius"/>
    </source>
</evidence>
<dbReference type="InterPro" id="IPR027417">
    <property type="entry name" value="P-loop_NTPase"/>
</dbReference>
<evidence type="ECO:0000256" key="3">
    <source>
        <dbReference type="ARBA" id="ARBA00022741"/>
    </source>
</evidence>
<keyword evidence="4" id="KW-0067">ATP-binding</keyword>
<gene>
    <name evidence="9" type="ORF">HMPREF9698_01595</name>
</gene>
<dbReference type="InterPro" id="IPR003593">
    <property type="entry name" value="AAA+_ATPase"/>
</dbReference>
<name>K9E8C2_9LACT</name>
<dbReference type="GO" id="GO:0034040">
    <property type="term" value="F:ATPase-coupled lipid transmembrane transporter activity"/>
    <property type="evidence" value="ECO:0007669"/>
    <property type="project" value="TreeGrafter"/>
</dbReference>
<dbReference type="PATRIC" id="fig|883081.3.peg.1599"/>
<dbReference type="GO" id="GO:0005886">
    <property type="term" value="C:plasma membrane"/>
    <property type="evidence" value="ECO:0007669"/>
    <property type="project" value="UniProtKB-SubCell"/>
</dbReference>
<proteinExistence type="predicted"/>
<evidence type="ECO:0000256" key="4">
    <source>
        <dbReference type="ARBA" id="ARBA00022840"/>
    </source>
</evidence>
<evidence type="ECO:0000256" key="5">
    <source>
        <dbReference type="ARBA" id="ARBA00022989"/>
    </source>
</evidence>
<evidence type="ECO:0000313" key="10">
    <source>
        <dbReference type="Proteomes" id="UP000009875"/>
    </source>
</evidence>
<comment type="subcellular location">
    <subcellularLocation>
        <location evidence="1">Cell membrane</location>
        <topology evidence="1">Multi-pass membrane protein</topology>
    </subcellularLocation>
</comment>
<feature type="transmembrane region" description="Helical" evidence="7">
    <location>
        <begin position="250"/>
        <end position="272"/>
    </location>
</feature>
<keyword evidence="6 7" id="KW-0472">Membrane</keyword>
<dbReference type="Proteomes" id="UP000009875">
    <property type="component" value="Unassembled WGS sequence"/>
</dbReference>
<evidence type="ECO:0000256" key="1">
    <source>
        <dbReference type="ARBA" id="ARBA00004651"/>
    </source>
</evidence>
<keyword evidence="3" id="KW-0547">Nucleotide-binding</keyword>
<dbReference type="Gene3D" id="3.40.50.300">
    <property type="entry name" value="P-loop containing nucleotide triphosphate hydrolases"/>
    <property type="match status" value="1"/>
</dbReference>
<comment type="caution">
    <text evidence="9">The sequence shown here is derived from an EMBL/GenBank/DDBJ whole genome shotgun (WGS) entry which is preliminary data.</text>
</comment>
<dbReference type="EMBL" id="AGXA01000033">
    <property type="protein sequence ID" value="EKU92888.1"/>
    <property type="molecule type" value="Genomic_DNA"/>
</dbReference>
<dbReference type="PROSITE" id="PS50929">
    <property type="entry name" value="ABC_TM1F"/>
    <property type="match status" value="1"/>
</dbReference>
<dbReference type="GO" id="GO:0016887">
    <property type="term" value="F:ATP hydrolysis activity"/>
    <property type="evidence" value="ECO:0007669"/>
    <property type="project" value="InterPro"/>
</dbReference>
<dbReference type="GO" id="GO:0005524">
    <property type="term" value="F:ATP binding"/>
    <property type="evidence" value="ECO:0007669"/>
    <property type="project" value="UniProtKB-KW"/>
</dbReference>
<evidence type="ECO:0000256" key="6">
    <source>
        <dbReference type="ARBA" id="ARBA00023136"/>
    </source>
</evidence>
<organism evidence="9 10">
    <name type="scientific">Alloiococcus otitis ATCC 51267</name>
    <dbReference type="NCBI Taxonomy" id="883081"/>
    <lineage>
        <taxon>Bacteria</taxon>
        <taxon>Bacillati</taxon>
        <taxon>Bacillota</taxon>
        <taxon>Bacilli</taxon>
        <taxon>Lactobacillales</taxon>
        <taxon>Carnobacteriaceae</taxon>
        <taxon>Alloiococcus</taxon>
    </lineage>
</organism>
<keyword evidence="10" id="KW-1185">Reference proteome</keyword>
<feature type="domain" description="ABC transmembrane type-1" evidence="8">
    <location>
        <begin position="32"/>
        <end position="311"/>
    </location>
</feature>
<dbReference type="PANTHER" id="PTHR24221">
    <property type="entry name" value="ATP-BINDING CASSETTE SUB-FAMILY B"/>
    <property type="match status" value="1"/>
</dbReference>
<keyword evidence="5 7" id="KW-1133">Transmembrane helix</keyword>
<protein>
    <recommendedName>
        <fullName evidence="8">ABC transmembrane type-1 domain-containing protein</fullName>
    </recommendedName>
</protein>
<feature type="transmembrane region" description="Helical" evidence="7">
    <location>
        <begin position="61"/>
        <end position="79"/>
    </location>
</feature>
<dbReference type="Pfam" id="PF00005">
    <property type="entry name" value="ABC_tran"/>
    <property type="match status" value="1"/>
</dbReference>
<dbReference type="SMART" id="SM00382">
    <property type="entry name" value="AAA"/>
    <property type="match status" value="1"/>
</dbReference>
<dbReference type="InterPro" id="IPR011527">
    <property type="entry name" value="ABC1_TM_dom"/>
</dbReference>
<dbReference type="GO" id="GO:0140359">
    <property type="term" value="F:ABC-type transporter activity"/>
    <property type="evidence" value="ECO:0007669"/>
    <property type="project" value="InterPro"/>
</dbReference>
<dbReference type="STRING" id="883081.HMPREF9698_01595"/>
<dbReference type="InterPro" id="IPR003439">
    <property type="entry name" value="ABC_transporter-like_ATP-bd"/>
</dbReference>
<feature type="transmembrane region" description="Helical" evidence="7">
    <location>
        <begin position="21"/>
        <end position="41"/>
    </location>
</feature>
<dbReference type="AlphaFoldDB" id="K9E8C2"/>
<evidence type="ECO:0000259" key="8">
    <source>
        <dbReference type="PROSITE" id="PS50929"/>
    </source>
</evidence>
<dbReference type="InterPro" id="IPR039421">
    <property type="entry name" value="Type_1_exporter"/>
</dbReference>
<dbReference type="SUPFAM" id="SSF90123">
    <property type="entry name" value="ABC transporter transmembrane region"/>
    <property type="match status" value="1"/>
</dbReference>
<dbReference type="HOGENOM" id="CLU_000604_84_3_9"/>
<dbReference type="Gene3D" id="1.20.1560.10">
    <property type="entry name" value="ABC transporter type 1, transmembrane domain"/>
    <property type="match status" value="1"/>
</dbReference>
<dbReference type="InterPro" id="IPR036640">
    <property type="entry name" value="ABC1_TM_sf"/>
</dbReference>